<dbReference type="Pfam" id="PF00762">
    <property type="entry name" value="Ferrochelatase"/>
    <property type="match status" value="1"/>
</dbReference>
<dbReference type="Proteomes" id="UP000006755">
    <property type="component" value="Unassembled WGS sequence"/>
</dbReference>
<dbReference type="PATRIC" id="fig|745411.4.peg.3233"/>
<evidence type="ECO:0000313" key="11">
    <source>
        <dbReference type="EMBL" id="EKE68763.1"/>
    </source>
</evidence>
<evidence type="ECO:0000256" key="1">
    <source>
        <dbReference type="ARBA" id="ARBA00007718"/>
    </source>
</evidence>
<reference evidence="11 12" key="1">
    <citation type="journal article" date="2012" name="J. Bacteriol.">
        <title>Genome Sequence of Gallaecimonas xiamenensis Type Strain 3-C-1.</title>
        <authorList>
            <person name="Lai Q."/>
            <person name="Wang L."/>
            <person name="Wang W."/>
            <person name="Shao Z."/>
        </authorList>
    </citation>
    <scope>NUCLEOTIDE SEQUENCE [LARGE SCALE GENOMIC DNA]</scope>
    <source>
        <strain evidence="11 12">3-C-1</strain>
    </source>
</reference>
<evidence type="ECO:0000256" key="4">
    <source>
        <dbReference type="ARBA" id="ARBA00023004"/>
    </source>
</evidence>
<evidence type="ECO:0000256" key="8">
    <source>
        <dbReference type="ARBA" id="ARBA00024536"/>
    </source>
</evidence>
<evidence type="ECO:0000256" key="6">
    <source>
        <dbReference type="ARBA" id="ARBA00023239"/>
    </source>
</evidence>
<comment type="subcellular location">
    <subcellularLocation>
        <location evidence="9 10">Cytoplasm</location>
    </subcellularLocation>
</comment>
<gene>
    <name evidence="9" type="primary">hemH</name>
    <name evidence="11" type="ORF">B3C1_16415</name>
</gene>
<dbReference type="eggNOG" id="COG0276">
    <property type="taxonomic scope" value="Bacteria"/>
</dbReference>
<comment type="catalytic activity">
    <reaction evidence="8">
        <text>Fe-coproporphyrin III + 2 H(+) = coproporphyrin III + Fe(2+)</text>
        <dbReference type="Rhea" id="RHEA:49572"/>
        <dbReference type="ChEBI" id="CHEBI:15378"/>
        <dbReference type="ChEBI" id="CHEBI:29033"/>
        <dbReference type="ChEBI" id="CHEBI:68438"/>
        <dbReference type="ChEBI" id="CHEBI:131725"/>
        <dbReference type="EC" id="4.99.1.9"/>
    </reaction>
    <physiologicalReaction direction="right-to-left" evidence="8">
        <dbReference type="Rhea" id="RHEA:49574"/>
    </physiologicalReaction>
</comment>
<dbReference type="GO" id="GO:0005737">
    <property type="term" value="C:cytoplasm"/>
    <property type="evidence" value="ECO:0007669"/>
    <property type="project" value="UniProtKB-SubCell"/>
</dbReference>
<protein>
    <recommendedName>
        <fullName evidence="9 10">Ferrochelatase</fullName>
        <ecNumber evidence="9 10">4.98.1.1</ecNumber>
    </recommendedName>
    <alternativeName>
        <fullName evidence="9">Heme synthase</fullName>
    </alternativeName>
    <alternativeName>
        <fullName evidence="9">Protoheme ferro-lyase</fullName>
    </alternativeName>
</protein>
<dbReference type="SUPFAM" id="SSF53800">
    <property type="entry name" value="Chelatase"/>
    <property type="match status" value="1"/>
</dbReference>
<keyword evidence="3 9" id="KW-0479">Metal-binding</keyword>
<dbReference type="OrthoDB" id="9809741at2"/>
<dbReference type="PROSITE" id="PS00534">
    <property type="entry name" value="FERROCHELATASE"/>
    <property type="match status" value="1"/>
</dbReference>
<comment type="catalytic activity">
    <reaction evidence="9 10">
        <text>heme b + 2 H(+) = protoporphyrin IX + Fe(2+)</text>
        <dbReference type="Rhea" id="RHEA:22584"/>
        <dbReference type="ChEBI" id="CHEBI:15378"/>
        <dbReference type="ChEBI" id="CHEBI:29033"/>
        <dbReference type="ChEBI" id="CHEBI:57306"/>
        <dbReference type="ChEBI" id="CHEBI:60344"/>
        <dbReference type="EC" id="4.98.1.1"/>
    </reaction>
</comment>
<dbReference type="Gene3D" id="3.40.50.1400">
    <property type="match status" value="2"/>
</dbReference>
<dbReference type="CDD" id="cd03411">
    <property type="entry name" value="Ferrochelatase_N"/>
    <property type="match status" value="1"/>
</dbReference>
<dbReference type="HAMAP" id="MF_00323">
    <property type="entry name" value="Ferrochelatase"/>
    <property type="match status" value="1"/>
</dbReference>
<dbReference type="STRING" id="745411.B3C1_16415"/>
<dbReference type="UniPathway" id="UPA00252">
    <property type="reaction ID" value="UER00325"/>
</dbReference>
<dbReference type="InterPro" id="IPR019772">
    <property type="entry name" value="Ferrochelatase_AS"/>
</dbReference>
<organism evidence="11 12">
    <name type="scientific">Gallaecimonas xiamenensis 3-C-1</name>
    <dbReference type="NCBI Taxonomy" id="745411"/>
    <lineage>
        <taxon>Bacteria</taxon>
        <taxon>Pseudomonadati</taxon>
        <taxon>Pseudomonadota</taxon>
        <taxon>Gammaproteobacteria</taxon>
        <taxon>Enterobacterales</taxon>
        <taxon>Gallaecimonadaceae</taxon>
        <taxon>Gallaecimonas</taxon>
    </lineage>
</organism>
<keyword evidence="12" id="KW-1185">Reference proteome</keyword>
<accession>K2J114</accession>
<dbReference type="EC" id="4.98.1.1" evidence="9 10"/>
<evidence type="ECO:0000313" key="12">
    <source>
        <dbReference type="Proteomes" id="UP000006755"/>
    </source>
</evidence>
<proteinExistence type="inferred from homology"/>
<evidence type="ECO:0000256" key="2">
    <source>
        <dbReference type="ARBA" id="ARBA00022490"/>
    </source>
</evidence>
<evidence type="ECO:0000256" key="5">
    <source>
        <dbReference type="ARBA" id="ARBA00023133"/>
    </source>
</evidence>
<keyword evidence="2 9" id="KW-0963">Cytoplasm</keyword>
<dbReference type="AlphaFoldDB" id="K2J114"/>
<keyword evidence="6 9" id="KW-0456">Lyase</keyword>
<comment type="caution">
    <text evidence="11">The sequence shown here is derived from an EMBL/GenBank/DDBJ whole genome shotgun (WGS) entry which is preliminary data.</text>
</comment>
<evidence type="ECO:0000256" key="7">
    <source>
        <dbReference type="ARBA" id="ARBA00023244"/>
    </source>
</evidence>
<dbReference type="GO" id="GO:0006783">
    <property type="term" value="P:heme biosynthetic process"/>
    <property type="evidence" value="ECO:0007669"/>
    <property type="project" value="UniProtKB-UniRule"/>
</dbReference>
<dbReference type="InterPro" id="IPR033644">
    <property type="entry name" value="Ferrochelatase_C"/>
</dbReference>
<name>K2J114_9GAMM</name>
<dbReference type="PANTHER" id="PTHR11108:SF1">
    <property type="entry name" value="FERROCHELATASE, MITOCHONDRIAL"/>
    <property type="match status" value="1"/>
</dbReference>
<dbReference type="GO" id="GO:0046872">
    <property type="term" value="F:metal ion binding"/>
    <property type="evidence" value="ECO:0007669"/>
    <property type="project" value="UniProtKB-KW"/>
</dbReference>
<comment type="function">
    <text evidence="9 10">Catalyzes the ferrous insertion into protoporphyrin IX.</text>
</comment>
<dbReference type="GO" id="GO:0004325">
    <property type="term" value="F:ferrochelatase activity"/>
    <property type="evidence" value="ECO:0007669"/>
    <property type="project" value="UniProtKB-UniRule"/>
</dbReference>
<feature type="binding site" evidence="9">
    <location>
        <position position="291"/>
    </location>
    <ligand>
        <name>Fe(2+)</name>
        <dbReference type="ChEBI" id="CHEBI:29033"/>
    </ligand>
</feature>
<sequence>MAFKGSPHFKHGQSPKVGVLVTNLGTPDAPTPKALRRYLKEFLSDPRVVEIPKPIWWLILNGIILNTRPKKSAHAYQSVWTERGSPLLFHTQDQAKALAARFAAEHGDQVEVAFAMRYGNPGISEGIQGLMDKGVDRLLVLPLYPQYCASTSASTLDKVSDDLRRRRWLPDLRFVSHYHDFGPYIEALAQSIEQHWQAHGRADKLVLSYHGIPKRNLLLGDPYFCECHKTSRLLRERLGLGEDEVLTTFQSRFGKAEWLKPYTDATLKQLARDGVKSVQLACPGFSADCLETIEEIGVENRGYFLEAGGERYEYIAALNASPGHIDALYQLLRRELQGWLEKDTDRAETAQLAQALGAQS</sequence>
<dbReference type="EMBL" id="AMRI01000028">
    <property type="protein sequence ID" value="EKE68763.1"/>
    <property type="molecule type" value="Genomic_DNA"/>
</dbReference>
<dbReference type="PANTHER" id="PTHR11108">
    <property type="entry name" value="FERROCHELATASE"/>
    <property type="match status" value="1"/>
</dbReference>
<keyword evidence="5 9" id="KW-0350">Heme biosynthesis</keyword>
<feature type="binding site" evidence="9">
    <location>
        <position position="210"/>
    </location>
    <ligand>
        <name>Fe(2+)</name>
        <dbReference type="ChEBI" id="CHEBI:29033"/>
    </ligand>
</feature>
<dbReference type="CDD" id="cd00419">
    <property type="entry name" value="Ferrochelatase_C"/>
    <property type="match status" value="1"/>
</dbReference>
<comment type="pathway">
    <text evidence="9 10">Porphyrin-containing compound metabolism; protoheme biosynthesis; protoheme from protoporphyrin-IX: step 1/1.</text>
</comment>
<keyword evidence="7 9" id="KW-0627">Porphyrin biosynthesis</keyword>
<dbReference type="InterPro" id="IPR001015">
    <property type="entry name" value="Ferrochelatase"/>
</dbReference>
<evidence type="ECO:0000256" key="3">
    <source>
        <dbReference type="ARBA" id="ARBA00022723"/>
    </source>
</evidence>
<comment type="similarity">
    <text evidence="1 9 10">Belongs to the ferrochelatase family.</text>
</comment>
<evidence type="ECO:0000256" key="9">
    <source>
        <dbReference type="HAMAP-Rule" id="MF_00323"/>
    </source>
</evidence>
<dbReference type="InterPro" id="IPR033659">
    <property type="entry name" value="Ferrochelatase_N"/>
</dbReference>
<dbReference type="FunFam" id="3.40.50.1400:FF:000002">
    <property type="entry name" value="Ferrochelatase"/>
    <property type="match status" value="1"/>
</dbReference>
<evidence type="ECO:0000256" key="10">
    <source>
        <dbReference type="RuleBase" id="RU000607"/>
    </source>
</evidence>
<dbReference type="NCBIfam" id="TIGR00109">
    <property type="entry name" value="hemH"/>
    <property type="match status" value="1"/>
</dbReference>
<keyword evidence="4 9" id="KW-0408">Iron</keyword>
<dbReference type="RefSeq" id="WP_008486205.1">
    <property type="nucleotide sequence ID" value="NZ_AMRI01000028.1"/>
</dbReference>